<feature type="domain" description="Reverse transcriptase" evidence="1">
    <location>
        <begin position="1"/>
        <end position="93"/>
    </location>
</feature>
<dbReference type="SUPFAM" id="SSF56672">
    <property type="entry name" value="DNA/RNA polymerases"/>
    <property type="match status" value="1"/>
</dbReference>
<dbReference type="Proteomes" id="UP000663880">
    <property type="component" value="Unassembled WGS sequence"/>
</dbReference>
<dbReference type="GO" id="GO:0071897">
    <property type="term" value="P:DNA biosynthetic process"/>
    <property type="evidence" value="ECO:0007669"/>
    <property type="project" value="UniProtKB-ARBA"/>
</dbReference>
<dbReference type="AlphaFoldDB" id="A0A821PEH4"/>
<dbReference type="PANTHER" id="PTHR47027:SF20">
    <property type="entry name" value="REVERSE TRANSCRIPTASE-LIKE PROTEIN WITH RNA-DIRECTED DNA POLYMERASE DOMAIN"/>
    <property type="match status" value="1"/>
</dbReference>
<gene>
    <name evidence="2" type="ORF">PMACD_LOCUS3725</name>
</gene>
<evidence type="ECO:0000259" key="1">
    <source>
        <dbReference type="PROSITE" id="PS50878"/>
    </source>
</evidence>
<organism evidence="2 3">
    <name type="scientific">Pieris macdunnoughi</name>
    <dbReference type="NCBI Taxonomy" id="345717"/>
    <lineage>
        <taxon>Eukaryota</taxon>
        <taxon>Metazoa</taxon>
        <taxon>Ecdysozoa</taxon>
        <taxon>Arthropoda</taxon>
        <taxon>Hexapoda</taxon>
        <taxon>Insecta</taxon>
        <taxon>Pterygota</taxon>
        <taxon>Neoptera</taxon>
        <taxon>Endopterygota</taxon>
        <taxon>Lepidoptera</taxon>
        <taxon>Glossata</taxon>
        <taxon>Ditrysia</taxon>
        <taxon>Papilionoidea</taxon>
        <taxon>Pieridae</taxon>
        <taxon>Pierinae</taxon>
        <taxon>Pieris</taxon>
    </lineage>
</organism>
<dbReference type="PROSITE" id="PS50878">
    <property type="entry name" value="RT_POL"/>
    <property type="match status" value="1"/>
</dbReference>
<dbReference type="OrthoDB" id="7480412at2759"/>
<sequence length="117" mass="13438">MIFRNLEWRDMGITINGRALTHLRFADDIVLFAKTPADLSKMINDLASESAKAGLKLNPEKTKIMTNGNKDPVIVEQNQIPYVEEYLYLGQLMSPDDNGNKEVERRVANGWKKYWSH</sequence>
<dbReference type="PANTHER" id="PTHR47027">
    <property type="entry name" value="REVERSE TRANSCRIPTASE DOMAIN-CONTAINING PROTEIN"/>
    <property type="match status" value="1"/>
</dbReference>
<evidence type="ECO:0000313" key="2">
    <source>
        <dbReference type="EMBL" id="CAF4805742.1"/>
    </source>
</evidence>
<reference evidence="2" key="1">
    <citation type="submission" date="2021-02" db="EMBL/GenBank/DDBJ databases">
        <authorList>
            <person name="Steward A R."/>
        </authorList>
    </citation>
    <scope>NUCLEOTIDE SEQUENCE</scope>
</reference>
<evidence type="ECO:0000313" key="3">
    <source>
        <dbReference type="Proteomes" id="UP000663880"/>
    </source>
</evidence>
<dbReference type="InterPro" id="IPR000477">
    <property type="entry name" value="RT_dom"/>
</dbReference>
<comment type="caution">
    <text evidence="2">The sequence shown here is derived from an EMBL/GenBank/DDBJ whole genome shotgun (WGS) entry which is preliminary data.</text>
</comment>
<dbReference type="InterPro" id="IPR043502">
    <property type="entry name" value="DNA/RNA_pol_sf"/>
</dbReference>
<keyword evidence="3" id="KW-1185">Reference proteome</keyword>
<dbReference type="InterPro" id="IPR043128">
    <property type="entry name" value="Rev_trsase/Diguanyl_cyclase"/>
</dbReference>
<name>A0A821PEH4_9NEOP</name>
<dbReference type="Gene3D" id="3.30.70.270">
    <property type="match status" value="1"/>
</dbReference>
<dbReference type="EMBL" id="CAJOBZ010000006">
    <property type="protein sequence ID" value="CAF4805742.1"/>
    <property type="molecule type" value="Genomic_DNA"/>
</dbReference>
<protein>
    <recommendedName>
        <fullName evidence="1">Reverse transcriptase domain-containing protein</fullName>
    </recommendedName>
</protein>
<dbReference type="Pfam" id="PF00078">
    <property type="entry name" value="RVT_1"/>
    <property type="match status" value="1"/>
</dbReference>
<accession>A0A821PEH4</accession>
<proteinExistence type="predicted"/>